<evidence type="ECO:0000256" key="1">
    <source>
        <dbReference type="SAM" id="Phobius"/>
    </source>
</evidence>
<keyword evidence="3" id="KW-1185">Reference proteome</keyword>
<comment type="caution">
    <text evidence="2">The sequence shown here is derived from an EMBL/GenBank/DDBJ whole genome shotgun (WGS) entry which is preliminary data.</text>
</comment>
<organism evidence="2 3">
    <name type="scientific">Subtercola boreus</name>
    <dbReference type="NCBI Taxonomy" id="120213"/>
    <lineage>
        <taxon>Bacteria</taxon>
        <taxon>Bacillati</taxon>
        <taxon>Actinomycetota</taxon>
        <taxon>Actinomycetes</taxon>
        <taxon>Micrococcales</taxon>
        <taxon>Microbacteriaceae</taxon>
        <taxon>Subtercola</taxon>
    </lineage>
</organism>
<dbReference type="Proteomes" id="UP000256486">
    <property type="component" value="Unassembled WGS sequence"/>
</dbReference>
<keyword evidence="1" id="KW-0472">Membrane</keyword>
<dbReference type="OrthoDB" id="5125263at2"/>
<evidence type="ECO:0000313" key="3">
    <source>
        <dbReference type="Proteomes" id="UP000256486"/>
    </source>
</evidence>
<protein>
    <submittedName>
        <fullName evidence="2">Uncharacterized protein</fullName>
    </submittedName>
</protein>
<feature type="transmembrane region" description="Helical" evidence="1">
    <location>
        <begin position="62"/>
        <end position="86"/>
    </location>
</feature>
<dbReference type="EMBL" id="NBWZ01000001">
    <property type="protein sequence ID" value="RFA09200.1"/>
    <property type="molecule type" value="Genomic_DNA"/>
</dbReference>
<gene>
    <name evidence="2" type="ORF">B7R54_08145</name>
</gene>
<accession>A0A3E0VIH9</accession>
<reference evidence="2 3" key="1">
    <citation type="submission" date="2017-04" db="EMBL/GenBank/DDBJ databases">
        <title>Comparative genome analysis of Subtercola boreus.</title>
        <authorList>
            <person name="Cho Y.-J."/>
            <person name="Cho A."/>
            <person name="Kim O.-S."/>
            <person name="Lee J.-I."/>
        </authorList>
    </citation>
    <scope>NUCLEOTIDE SEQUENCE [LARGE SCALE GENOMIC DNA]</scope>
    <source>
        <strain evidence="2 3">K300</strain>
    </source>
</reference>
<sequence>MSGTRPGAVPPEPFAWLSRDKPAGRYKISLVTPTSEAVLGVFLLLAGIVFAVFLFSRGAGGAVALGVLLFVIFGGFGIVLLVMASARSRWARAYRQVHGHPPF</sequence>
<keyword evidence="1" id="KW-1133">Transmembrane helix</keyword>
<proteinExistence type="predicted"/>
<feature type="transmembrane region" description="Helical" evidence="1">
    <location>
        <begin position="37"/>
        <end position="56"/>
    </location>
</feature>
<dbReference type="AlphaFoldDB" id="A0A3E0VIH9"/>
<dbReference type="RefSeq" id="WP_116414593.1">
    <property type="nucleotide sequence ID" value="NZ_NBWZ01000001.1"/>
</dbReference>
<keyword evidence="1" id="KW-0812">Transmembrane</keyword>
<evidence type="ECO:0000313" key="2">
    <source>
        <dbReference type="EMBL" id="RFA09200.1"/>
    </source>
</evidence>
<name>A0A3E0VIH9_9MICO</name>